<dbReference type="PANTHER" id="PTHR12526">
    <property type="entry name" value="GLYCOSYLTRANSFERASE"/>
    <property type="match status" value="1"/>
</dbReference>
<dbReference type="EMBL" id="JBHRYB010000010">
    <property type="protein sequence ID" value="MFC3680604.1"/>
    <property type="molecule type" value="Genomic_DNA"/>
</dbReference>
<feature type="domain" description="Glycosyl transferase family 1" evidence="1">
    <location>
        <begin position="181"/>
        <end position="320"/>
    </location>
</feature>
<dbReference type="EC" id="2.4.-.-" evidence="3"/>
<evidence type="ECO:0000313" key="3">
    <source>
        <dbReference type="EMBL" id="MFC3680604.1"/>
    </source>
</evidence>
<dbReference type="Proteomes" id="UP001595722">
    <property type="component" value="Unassembled WGS sequence"/>
</dbReference>
<name>A0ABV7VT33_9GAMM</name>
<comment type="caution">
    <text evidence="3">The sequence shown here is derived from an EMBL/GenBank/DDBJ whole genome shotgun (WGS) entry which is preliminary data.</text>
</comment>
<sequence length="353" mass="39313">MKRIGVLLTSLAGAGAERTILTLCEGLLRYNCDVTLFAIRDRVEYMPPAGIKYVCLNADTNALARQRVKSTLSPIKDEFDFFIVSSTKFFDYVPIENKVGTVHITPTAWIKSECFDWYHRPRKLARLRRKFRGKRMVALSNGIKDDLVSSLGCKEEDITVIPNPFDLEKMRQLAEAEDYSSEMPYIICVASLTARKRHDDLITSFALMQDQKHDLLLVGKGPEKERLQALAESLGVGHRVKFYGWTSNPYPLMKNAALSVLTSEAEGSPRVVIESLLLGTPVVSTDCPSGPSEILTGKFSDYLVSIGDCDAIATAMDAAVQAYPQDFSTLELDRFISTEVAKRYLELFSDGAS</sequence>
<keyword evidence="3" id="KW-0808">Transferase</keyword>
<dbReference type="Gene3D" id="3.40.50.2000">
    <property type="entry name" value="Glycogen Phosphorylase B"/>
    <property type="match status" value="2"/>
</dbReference>
<evidence type="ECO:0000259" key="1">
    <source>
        <dbReference type="Pfam" id="PF00534"/>
    </source>
</evidence>
<reference evidence="4" key="1">
    <citation type="journal article" date="2019" name="Int. J. Syst. Evol. Microbiol.">
        <title>The Global Catalogue of Microorganisms (GCM) 10K type strain sequencing project: providing services to taxonomists for standard genome sequencing and annotation.</title>
        <authorList>
            <consortium name="The Broad Institute Genomics Platform"/>
            <consortium name="The Broad Institute Genome Sequencing Center for Infectious Disease"/>
            <person name="Wu L."/>
            <person name="Ma J."/>
        </authorList>
    </citation>
    <scope>NUCLEOTIDE SEQUENCE [LARGE SCALE GENOMIC DNA]</scope>
    <source>
        <strain evidence="4">KCTC 42424</strain>
    </source>
</reference>
<dbReference type="GO" id="GO:0016757">
    <property type="term" value="F:glycosyltransferase activity"/>
    <property type="evidence" value="ECO:0007669"/>
    <property type="project" value="UniProtKB-KW"/>
</dbReference>
<dbReference type="Pfam" id="PF13439">
    <property type="entry name" value="Glyco_transf_4"/>
    <property type="match status" value="1"/>
</dbReference>
<dbReference type="Pfam" id="PF00534">
    <property type="entry name" value="Glycos_transf_1"/>
    <property type="match status" value="1"/>
</dbReference>
<dbReference type="SUPFAM" id="SSF53756">
    <property type="entry name" value="UDP-Glycosyltransferase/glycogen phosphorylase"/>
    <property type="match status" value="1"/>
</dbReference>
<dbReference type="InterPro" id="IPR001296">
    <property type="entry name" value="Glyco_trans_1"/>
</dbReference>
<keyword evidence="3" id="KW-0328">Glycosyltransferase</keyword>
<feature type="domain" description="Glycosyltransferase subfamily 4-like N-terminal" evidence="2">
    <location>
        <begin position="15"/>
        <end position="169"/>
    </location>
</feature>
<dbReference type="InterPro" id="IPR028098">
    <property type="entry name" value="Glyco_trans_4-like_N"/>
</dbReference>
<dbReference type="PANTHER" id="PTHR12526:SF638">
    <property type="entry name" value="SPORE COAT PROTEIN SA"/>
    <property type="match status" value="1"/>
</dbReference>
<keyword evidence="4" id="KW-1185">Reference proteome</keyword>
<organism evidence="3 4">
    <name type="scientific">Bacterioplanoides pacificum</name>
    <dbReference type="NCBI Taxonomy" id="1171596"/>
    <lineage>
        <taxon>Bacteria</taxon>
        <taxon>Pseudomonadati</taxon>
        <taxon>Pseudomonadota</taxon>
        <taxon>Gammaproteobacteria</taxon>
        <taxon>Oceanospirillales</taxon>
        <taxon>Oceanospirillaceae</taxon>
        <taxon>Bacterioplanoides</taxon>
    </lineage>
</organism>
<proteinExistence type="predicted"/>
<dbReference type="CDD" id="cd03811">
    <property type="entry name" value="GT4_GT28_WabH-like"/>
    <property type="match status" value="1"/>
</dbReference>
<dbReference type="RefSeq" id="WP_376866614.1">
    <property type="nucleotide sequence ID" value="NZ_JBHRYB010000010.1"/>
</dbReference>
<accession>A0ABV7VT33</accession>
<evidence type="ECO:0000313" key="4">
    <source>
        <dbReference type="Proteomes" id="UP001595722"/>
    </source>
</evidence>
<protein>
    <submittedName>
        <fullName evidence="3">Glycosyltransferase</fullName>
        <ecNumber evidence="3">2.4.-.-</ecNumber>
    </submittedName>
</protein>
<evidence type="ECO:0000259" key="2">
    <source>
        <dbReference type="Pfam" id="PF13439"/>
    </source>
</evidence>
<gene>
    <name evidence="3" type="ORF">ACFOMG_10905</name>
</gene>